<dbReference type="InterPro" id="IPR000560">
    <property type="entry name" value="His_Pase_clade-2"/>
</dbReference>
<dbReference type="InterPro" id="IPR050645">
    <property type="entry name" value="Histidine_acid_phosphatase"/>
</dbReference>
<dbReference type="Gene3D" id="3.40.50.1240">
    <property type="entry name" value="Phosphoglycerate mutase-like"/>
    <property type="match status" value="1"/>
</dbReference>
<dbReference type="PANTHER" id="PTHR11567:SF171">
    <property type="entry name" value="ACID PHOSPHATASE FAMILY"/>
    <property type="match status" value="1"/>
</dbReference>
<dbReference type="PANTHER" id="PTHR11567">
    <property type="entry name" value="ACID PHOSPHATASE-RELATED"/>
    <property type="match status" value="1"/>
</dbReference>
<reference evidence="4" key="1">
    <citation type="submission" date="2019-12" db="UniProtKB">
        <authorList>
            <consortium name="WormBaseParasite"/>
        </authorList>
    </citation>
    <scope>IDENTIFICATION</scope>
</reference>
<dbReference type="GO" id="GO:0016791">
    <property type="term" value="F:phosphatase activity"/>
    <property type="evidence" value="ECO:0007669"/>
    <property type="project" value="TreeGrafter"/>
</dbReference>
<proteinExistence type="inferred from homology"/>
<organism evidence="3 4">
    <name type="scientific">Trichuris muris</name>
    <name type="common">Mouse whipworm</name>
    <dbReference type="NCBI Taxonomy" id="70415"/>
    <lineage>
        <taxon>Eukaryota</taxon>
        <taxon>Metazoa</taxon>
        <taxon>Ecdysozoa</taxon>
        <taxon>Nematoda</taxon>
        <taxon>Enoplea</taxon>
        <taxon>Dorylaimia</taxon>
        <taxon>Trichinellida</taxon>
        <taxon>Trichuridae</taxon>
        <taxon>Trichuris</taxon>
    </lineage>
</organism>
<evidence type="ECO:0000313" key="4">
    <source>
        <dbReference type="WBParaSite" id="TMUE_3000011558.1"/>
    </source>
</evidence>
<dbReference type="WBParaSite" id="TMUE_3000011558.1">
    <property type="protein sequence ID" value="TMUE_3000011558.1"/>
    <property type="gene ID" value="WBGene00291711"/>
</dbReference>
<dbReference type="InterPro" id="IPR029033">
    <property type="entry name" value="His_PPase_superfam"/>
</dbReference>
<dbReference type="SUPFAM" id="SSF53254">
    <property type="entry name" value="Phosphoglycerate mutase-like"/>
    <property type="match status" value="1"/>
</dbReference>
<dbReference type="AlphaFoldDB" id="A0A5S6QWR2"/>
<keyword evidence="3" id="KW-1185">Reference proteome</keyword>
<dbReference type="Proteomes" id="UP000046395">
    <property type="component" value="Unassembled WGS sequence"/>
</dbReference>
<sequence length="495" mass="55970">MIDSKTTPGVIDDNQAKHVANEPVDGGASSPSNPLLAGVNPVFRRVFENGERVFSQICWAASPKSPFGMPEDRIMPLPHPAPLAKPKEPEVPFEPSTRRFGRFRRCRSCAIALDLLKTPSQSPRKTVPFIACLIRARSWNTLLSFESMAATENESNVRGCFDTVKELRWILIRKIFTKRMFGPMVLGNLQRTDVNSSTNWECNSVSVTAICFRNIITLQRFTFYQATKISKEKASTEDSLLWQPVPVHTTCRDSDLLFFSDNICPALKALNIDQSSVNESYMSRKYEQMFIQLQELTGWNPVTLKRMSRLADTLLLEKNAGLELPQWAMDQWTDAEENRMMPFLDIALKLRWYWQSVQVDSEEKIASISGFLVPDIVSNLQQKMRHSLKKPTKMRIYAMHDKNMRSLLCSIGSCSSENPAVSSCLAIELQEKAKGEFAIEIFYRNGTEAFQPVFIAVCGSFACDVEDFKRAVAHVSLWNGIEVSQACYSNKSIAT</sequence>
<accession>A0A5S6QWR2</accession>
<evidence type="ECO:0000256" key="1">
    <source>
        <dbReference type="ARBA" id="ARBA00005375"/>
    </source>
</evidence>
<evidence type="ECO:0000256" key="2">
    <source>
        <dbReference type="SAM" id="MobiDB-lite"/>
    </source>
</evidence>
<name>A0A5S6QWR2_TRIMR</name>
<protein>
    <submittedName>
        <fullName evidence="4">Histidine acid phosphatase</fullName>
    </submittedName>
</protein>
<dbReference type="Pfam" id="PF00328">
    <property type="entry name" value="His_Phos_2"/>
    <property type="match status" value="1"/>
</dbReference>
<comment type="similarity">
    <text evidence="1">Belongs to the histidine acid phosphatase family.</text>
</comment>
<evidence type="ECO:0000313" key="3">
    <source>
        <dbReference type="Proteomes" id="UP000046395"/>
    </source>
</evidence>
<dbReference type="STRING" id="70415.A0A5S6QWR2"/>
<feature type="region of interest" description="Disordered" evidence="2">
    <location>
        <begin position="1"/>
        <end position="33"/>
    </location>
</feature>